<name>A0AAD6S6K1_9AGAR</name>
<evidence type="ECO:0000313" key="2">
    <source>
        <dbReference type="EMBL" id="KAJ7020785.1"/>
    </source>
</evidence>
<comment type="caution">
    <text evidence="2">The sequence shown here is derived from an EMBL/GenBank/DDBJ whole genome shotgun (WGS) entry which is preliminary data.</text>
</comment>
<feature type="compositionally biased region" description="Polar residues" evidence="1">
    <location>
        <begin position="443"/>
        <end position="456"/>
    </location>
</feature>
<evidence type="ECO:0000313" key="3">
    <source>
        <dbReference type="Proteomes" id="UP001218188"/>
    </source>
</evidence>
<reference evidence="2" key="1">
    <citation type="submission" date="2023-03" db="EMBL/GenBank/DDBJ databases">
        <title>Massive genome expansion in bonnet fungi (Mycena s.s.) driven by repeated elements and novel gene families across ecological guilds.</title>
        <authorList>
            <consortium name="Lawrence Berkeley National Laboratory"/>
            <person name="Harder C.B."/>
            <person name="Miyauchi S."/>
            <person name="Viragh M."/>
            <person name="Kuo A."/>
            <person name="Thoen E."/>
            <person name="Andreopoulos B."/>
            <person name="Lu D."/>
            <person name="Skrede I."/>
            <person name="Drula E."/>
            <person name="Henrissat B."/>
            <person name="Morin E."/>
            <person name="Kohler A."/>
            <person name="Barry K."/>
            <person name="LaButti K."/>
            <person name="Morin E."/>
            <person name="Salamov A."/>
            <person name="Lipzen A."/>
            <person name="Mereny Z."/>
            <person name="Hegedus B."/>
            <person name="Baldrian P."/>
            <person name="Stursova M."/>
            <person name="Weitz H."/>
            <person name="Taylor A."/>
            <person name="Grigoriev I.V."/>
            <person name="Nagy L.G."/>
            <person name="Martin F."/>
            <person name="Kauserud H."/>
        </authorList>
    </citation>
    <scope>NUCLEOTIDE SEQUENCE</scope>
    <source>
        <strain evidence="2">CBHHK200</strain>
    </source>
</reference>
<feature type="region of interest" description="Disordered" evidence="1">
    <location>
        <begin position="1"/>
        <end position="34"/>
    </location>
</feature>
<feature type="compositionally biased region" description="Acidic residues" evidence="1">
    <location>
        <begin position="267"/>
        <end position="285"/>
    </location>
</feature>
<dbReference type="AlphaFoldDB" id="A0AAD6S6K1"/>
<sequence>MSDDPLHPDWHSQTGQRYNMTVRSSDYDDRYSDSSQTIAPSDDLRLLVDHLANNYNLTPDARVELLVFYDLVQPMPEAALKVALINHAALLHNTQVLDETKVLCSSVKDTVDAVLRATTQHVQLNKNQRAEITAACKSTFFSGRRYEFDNNTMKTEPYLKKHGATNGLEIAFQESNKPLLFEVKGYTGRALSSIKSAIRRTIVNSLPSKNLRGIGVTALTTNLAKTCLGGSENAKGKHAMWCLIVRAFVRESPELELLCHSPLYANGDDDDNDDDDNNDDDDDTAELTIPAKRTSSGTTKYRSEGKVLEAFWRTITKLWKSNNKSWGSDLKSQGWNDFITAAIKAEQIKFPKDSLALVIGNESTVAAAAAAPSQSRGLAAFDRPSLTPHNRTQLRGQSNSFGNRPGPASLDSLMSTPTQFYTGYTGTTTLPPMRTYAPGEYSQDCSQPSSGGSHASGSRLRE</sequence>
<feature type="compositionally biased region" description="Polar residues" evidence="1">
    <location>
        <begin position="11"/>
        <end position="22"/>
    </location>
</feature>
<dbReference type="EMBL" id="JARJCM010000251">
    <property type="protein sequence ID" value="KAJ7020785.1"/>
    <property type="molecule type" value="Genomic_DNA"/>
</dbReference>
<proteinExistence type="predicted"/>
<accession>A0AAD6S6K1</accession>
<dbReference type="Proteomes" id="UP001218188">
    <property type="component" value="Unassembled WGS sequence"/>
</dbReference>
<organism evidence="2 3">
    <name type="scientific">Mycena alexandri</name>
    <dbReference type="NCBI Taxonomy" id="1745969"/>
    <lineage>
        <taxon>Eukaryota</taxon>
        <taxon>Fungi</taxon>
        <taxon>Dikarya</taxon>
        <taxon>Basidiomycota</taxon>
        <taxon>Agaricomycotina</taxon>
        <taxon>Agaricomycetes</taxon>
        <taxon>Agaricomycetidae</taxon>
        <taxon>Agaricales</taxon>
        <taxon>Marasmiineae</taxon>
        <taxon>Mycenaceae</taxon>
        <taxon>Mycena</taxon>
    </lineage>
</organism>
<evidence type="ECO:0000256" key="1">
    <source>
        <dbReference type="SAM" id="MobiDB-lite"/>
    </source>
</evidence>
<feature type="region of interest" description="Disordered" evidence="1">
    <location>
        <begin position="266"/>
        <end position="298"/>
    </location>
</feature>
<keyword evidence="3" id="KW-1185">Reference proteome</keyword>
<feature type="region of interest" description="Disordered" evidence="1">
    <location>
        <begin position="382"/>
        <end position="462"/>
    </location>
</feature>
<protein>
    <submittedName>
        <fullName evidence="2">Uncharacterized protein</fullName>
    </submittedName>
</protein>
<feature type="compositionally biased region" description="Basic and acidic residues" evidence="1">
    <location>
        <begin position="1"/>
        <end position="10"/>
    </location>
</feature>
<gene>
    <name evidence="2" type="ORF">C8F04DRAFT_1274542</name>
</gene>
<feature type="compositionally biased region" description="Polar residues" evidence="1">
    <location>
        <begin position="387"/>
        <end position="402"/>
    </location>
</feature>